<dbReference type="Proteomes" id="UP000008386">
    <property type="component" value="Chromosome"/>
</dbReference>
<dbReference type="PANTHER" id="PTHR43401">
    <property type="entry name" value="L-THREONINE 3-DEHYDROGENASE"/>
    <property type="match status" value="1"/>
</dbReference>
<dbReference type="InterPro" id="IPR050129">
    <property type="entry name" value="Zn_alcohol_dh"/>
</dbReference>
<dbReference type="Pfam" id="PF00107">
    <property type="entry name" value="ADH_zinc_N"/>
    <property type="match status" value="1"/>
</dbReference>
<dbReference type="KEGG" id="pya:PYCH_12090"/>
<dbReference type="SUPFAM" id="SSF50129">
    <property type="entry name" value="GroES-like"/>
    <property type="match status" value="1"/>
</dbReference>
<dbReference type="EMBL" id="CP002779">
    <property type="protein sequence ID" value="AEH24887.1"/>
    <property type="molecule type" value="Genomic_DNA"/>
</dbReference>
<dbReference type="Gene3D" id="3.90.180.10">
    <property type="entry name" value="Medium-chain alcohol dehydrogenases, catalytic domain"/>
    <property type="match status" value="1"/>
</dbReference>
<accession>F8AJD6</accession>
<dbReference type="Gene3D" id="3.40.50.720">
    <property type="entry name" value="NAD(P)-binding Rossmann-like Domain"/>
    <property type="match status" value="1"/>
</dbReference>
<evidence type="ECO:0000313" key="4">
    <source>
        <dbReference type="EMBL" id="AEH24887.1"/>
    </source>
</evidence>
<dbReference type="InterPro" id="IPR013154">
    <property type="entry name" value="ADH-like_N"/>
</dbReference>
<dbReference type="GeneID" id="10837782"/>
<dbReference type="GO" id="GO:0016616">
    <property type="term" value="F:oxidoreductase activity, acting on the CH-OH group of donors, NAD or NADP as acceptor"/>
    <property type="evidence" value="ECO:0007669"/>
    <property type="project" value="UniProtKB-ARBA"/>
</dbReference>
<dbReference type="HOGENOM" id="CLU_026673_11_0_2"/>
<name>F8AJD6_PYRYC</name>
<protein>
    <submittedName>
        <fullName evidence="4">Alcohol dehydrogenase</fullName>
    </submittedName>
</protein>
<dbReference type="InterPro" id="IPR013149">
    <property type="entry name" value="ADH-like_C"/>
</dbReference>
<dbReference type="OrthoDB" id="73567at2157"/>
<evidence type="ECO:0000256" key="1">
    <source>
        <dbReference type="ARBA" id="ARBA00023002"/>
    </source>
</evidence>
<dbReference type="Pfam" id="PF08240">
    <property type="entry name" value="ADH_N"/>
    <property type="match status" value="1"/>
</dbReference>
<dbReference type="GO" id="GO:0030554">
    <property type="term" value="F:adenyl nucleotide binding"/>
    <property type="evidence" value="ECO:0007669"/>
    <property type="project" value="UniProtKB-ARBA"/>
</dbReference>
<dbReference type="GO" id="GO:0043168">
    <property type="term" value="F:anion binding"/>
    <property type="evidence" value="ECO:0007669"/>
    <property type="project" value="UniProtKB-ARBA"/>
</dbReference>
<feature type="domain" description="Alcohol dehydrogenase-like N-terminal" evidence="3">
    <location>
        <begin position="25"/>
        <end position="131"/>
    </location>
</feature>
<keyword evidence="5" id="KW-1185">Reference proteome</keyword>
<evidence type="ECO:0000313" key="5">
    <source>
        <dbReference type="Proteomes" id="UP000008386"/>
    </source>
</evidence>
<keyword evidence="1" id="KW-0560">Oxidoreductase</keyword>
<dbReference type="RefSeq" id="WP_013905943.1">
    <property type="nucleotide sequence ID" value="NC_015680.1"/>
</dbReference>
<dbReference type="AlphaFoldDB" id="F8AJD6"/>
<gene>
    <name evidence="4" type="ordered locus">PYCH_12090</name>
</gene>
<evidence type="ECO:0000259" key="2">
    <source>
        <dbReference type="Pfam" id="PF00107"/>
    </source>
</evidence>
<sequence length="331" mass="36461">MKVLVLHKPGDLRLEDVDEPTPKGNWVKIRVKRVGICGTDKAFYKGTYMPQKLPIIPGHEIAGIVNDVGNKELEHLVGEKVTTEINVHCGKCWYCLHGMSSHCPYRQTIGISIDGGMAEYVLTRADLIHSIEGLSWEEGAFVEPLAAVIEMLEMHPLNPSSNVAVVGIGTMGLLSIQLLNLLGSNVVAVARADSPKRRIAEKLGAEVMTFEEALDFMKTHTPEGHGFDYVVEATGSPKGLEMALNLVRPRGVIAAKSTHGSDVSFNYTLMVVKEVKIVGSRCGPFEKAINLLRKRLINVKNLVTSIYKLEKGIEAFEKSFERDQIKVHLIP</sequence>
<reference evidence="4 5" key="1">
    <citation type="journal article" date="2011" name="J. Bacteriol.">
        <title>Complete genome sequence of the obligate piezophilic hyperthermophilic archaeon Pyrococcus yayanosii CH1.</title>
        <authorList>
            <person name="Jun X."/>
            <person name="Lupeng L."/>
            <person name="Minjuan X."/>
            <person name="Oger P."/>
            <person name="Fengping W."/>
            <person name="Jebbar M."/>
            <person name="Xiang X."/>
        </authorList>
    </citation>
    <scope>NUCLEOTIDE SEQUENCE [LARGE SCALE GENOMIC DNA]</scope>
    <source>
        <strain evidence="5">CH1 / JCM 16557</strain>
    </source>
</reference>
<dbReference type="PANTHER" id="PTHR43401:SF2">
    <property type="entry name" value="L-THREONINE 3-DEHYDROGENASE"/>
    <property type="match status" value="1"/>
</dbReference>
<dbReference type="InterPro" id="IPR036291">
    <property type="entry name" value="NAD(P)-bd_dom_sf"/>
</dbReference>
<dbReference type="STRING" id="529709.PYCH_12090"/>
<proteinExistence type="predicted"/>
<dbReference type="GO" id="GO:0044281">
    <property type="term" value="P:small molecule metabolic process"/>
    <property type="evidence" value="ECO:0007669"/>
    <property type="project" value="UniProtKB-ARBA"/>
</dbReference>
<dbReference type="eggNOG" id="arCOG01459">
    <property type="taxonomic scope" value="Archaea"/>
</dbReference>
<evidence type="ECO:0000259" key="3">
    <source>
        <dbReference type="Pfam" id="PF08240"/>
    </source>
</evidence>
<organism evidence="4 5">
    <name type="scientific">Pyrococcus yayanosii (strain CH1 / JCM 16557)</name>
    <dbReference type="NCBI Taxonomy" id="529709"/>
    <lineage>
        <taxon>Archaea</taxon>
        <taxon>Methanobacteriati</taxon>
        <taxon>Methanobacteriota</taxon>
        <taxon>Thermococci</taxon>
        <taxon>Thermococcales</taxon>
        <taxon>Thermococcaceae</taxon>
        <taxon>Pyrococcus</taxon>
    </lineage>
</organism>
<dbReference type="GO" id="GO:0051262">
    <property type="term" value="P:protein tetramerization"/>
    <property type="evidence" value="ECO:0007669"/>
    <property type="project" value="UniProtKB-ARBA"/>
</dbReference>
<dbReference type="SUPFAM" id="SSF51735">
    <property type="entry name" value="NAD(P)-binding Rossmann-fold domains"/>
    <property type="match status" value="1"/>
</dbReference>
<dbReference type="CDD" id="cd08242">
    <property type="entry name" value="MDR_like"/>
    <property type="match status" value="1"/>
</dbReference>
<dbReference type="InterPro" id="IPR011032">
    <property type="entry name" value="GroES-like_sf"/>
</dbReference>
<feature type="domain" description="Alcohol dehydrogenase-like C-terminal" evidence="2">
    <location>
        <begin position="171"/>
        <end position="290"/>
    </location>
</feature>